<evidence type="ECO:0000259" key="4">
    <source>
        <dbReference type="Pfam" id="PF13191"/>
    </source>
</evidence>
<protein>
    <submittedName>
        <fullName evidence="5">ATP-binding protein</fullName>
    </submittedName>
</protein>
<evidence type="ECO:0000313" key="6">
    <source>
        <dbReference type="Proteomes" id="UP001595699"/>
    </source>
</evidence>
<dbReference type="RefSeq" id="WP_205116676.1">
    <property type="nucleotide sequence ID" value="NZ_JAFBCM010000001.1"/>
</dbReference>
<dbReference type="Pfam" id="PF13191">
    <property type="entry name" value="AAA_16"/>
    <property type="match status" value="1"/>
</dbReference>
<dbReference type="GO" id="GO:0005524">
    <property type="term" value="F:ATP binding"/>
    <property type="evidence" value="ECO:0007669"/>
    <property type="project" value="UniProtKB-KW"/>
</dbReference>
<feature type="region of interest" description="Disordered" evidence="3">
    <location>
        <begin position="545"/>
        <end position="589"/>
    </location>
</feature>
<dbReference type="SUPFAM" id="SSF52540">
    <property type="entry name" value="P-loop containing nucleoside triphosphate hydrolases"/>
    <property type="match status" value="1"/>
</dbReference>
<dbReference type="InterPro" id="IPR041664">
    <property type="entry name" value="AAA_16"/>
</dbReference>
<keyword evidence="1" id="KW-0547">Nucleotide-binding</keyword>
<evidence type="ECO:0000256" key="3">
    <source>
        <dbReference type="SAM" id="MobiDB-lite"/>
    </source>
</evidence>
<reference evidence="6" key="1">
    <citation type="journal article" date="2019" name="Int. J. Syst. Evol. Microbiol.">
        <title>The Global Catalogue of Microorganisms (GCM) 10K type strain sequencing project: providing services to taxonomists for standard genome sequencing and annotation.</title>
        <authorList>
            <consortium name="The Broad Institute Genomics Platform"/>
            <consortium name="The Broad Institute Genome Sequencing Center for Infectious Disease"/>
            <person name="Wu L."/>
            <person name="Ma J."/>
        </authorList>
    </citation>
    <scope>NUCLEOTIDE SEQUENCE [LARGE SCALE GENOMIC DNA]</scope>
    <source>
        <strain evidence="6">CGMCC 4.7241</strain>
    </source>
</reference>
<evidence type="ECO:0000256" key="2">
    <source>
        <dbReference type="ARBA" id="ARBA00022840"/>
    </source>
</evidence>
<feature type="domain" description="Orc1-like AAA ATPase" evidence="4">
    <location>
        <begin position="10"/>
        <end position="172"/>
    </location>
</feature>
<keyword evidence="2 5" id="KW-0067">ATP-binding</keyword>
<keyword evidence="6" id="KW-1185">Reference proteome</keyword>
<gene>
    <name evidence="5" type="ORF">ACFOUW_32135</name>
</gene>
<dbReference type="InterPro" id="IPR027417">
    <property type="entry name" value="P-loop_NTPase"/>
</dbReference>
<name>A0ABV7YJM8_9ACTN</name>
<evidence type="ECO:0000256" key="1">
    <source>
        <dbReference type="ARBA" id="ARBA00022741"/>
    </source>
</evidence>
<proteinExistence type="predicted"/>
<organism evidence="5 6">
    <name type="scientific">Tenggerimyces flavus</name>
    <dbReference type="NCBI Taxonomy" id="1708749"/>
    <lineage>
        <taxon>Bacteria</taxon>
        <taxon>Bacillati</taxon>
        <taxon>Actinomycetota</taxon>
        <taxon>Actinomycetes</taxon>
        <taxon>Propionibacteriales</taxon>
        <taxon>Nocardioidaceae</taxon>
        <taxon>Tenggerimyces</taxon>
    </lineage>
</organism>
<dbReference type="EMBL" id="JBHRZH010000041">
    <property type="protein sequence ID" value="MFC3765521.1"/>
    <property type="molecule type" value="Genomic_DNA"/>
</dbReference>
<dbReference type="PANTHER" id="PTHR16305">
    <property type="entry name" value="TESTICULAR SOLUBLE ADENYLYL CYCLASE"/>
    <property type="match status" value="1"/>
</dbReference>
<evidence type="ECO:0000313" key="5">
    <source>
        <dbReference type="EMBL" id="MFC3765521.1"/>
    </source>
</evidence>
<dbReference type="Proteomes" id="UP001595699">
    <property type="component" value="Unassembled WGS sequence"/>
</dbReference>
<feature type="compositionally biased region" description="Basic and acidic residues" evidence="3">
    <location>
        <begin position="546"/>
        <end position="571"/>
    </location>
</feature>
<dbReference type="PANTHER" id="PTHR16305:SF35">
    <property type="entry name" value="TRANSCRIPTIONAL ACTIVATOR DOMAIN"/>
    <property type="match status" value="1"/>
</dbReference>
<dbReference type="Gene3D" id="3.40.50.300">
    <property type="entry name" value="P-loop containing nucleotide triphosphate hydrolases"/>
    <property type="match status" value="1"/>
</dbReference>
<comment type="caution">
    <text evidence="5">The sequence shown here is derived from an EMBL/GenBank/DDBJ whole genome shotgun (WGS) entry which is preliminary data.</text>
</comment>
<sequence length="589" mass="63544">MVGRVVSPVFVGRTVELSQLTEAFHRAAADGPGLVLVAGEAGIGKTRLVAEFAGRLDSSVRVLRGSCRDGVPYAPFHSTIRQLVREIGTSVVRQILPGPQRSLANWLPELGAGDDTQGKAKLFEEIGTILDHVSTDRPLVLIVEDLQWADTSSRELLTHLSEHLTQPGILLVGITRTTADNAVEIGPLSSHEVGRQVASILGREPDPANVKRTFERSRGNPLRVEALLAAGDDSVTELCELFRASLRNLPDGPRAVLHAAAVIGRQVGPGLLAAAAGKRETELENPIHLLVDRGLLITTDTGYSFRHHLIYEAAYADIPAEERVRLHANCARALTNRPSLLADGRAHELATHWHAADEPGRALAAAWRAAAAAARSYGFSEQLRLLERVLELWDRVPDAAERIGHERVDVLELAAETSRSDGDPTRGQAFATEALAEIDERKEPERAARMLLARAGLKTRANENGHEDLLVALRILPSDAADLTRATVLVELAASELEDESDVDQASTYAEQALAMAHGDARIRGRALAVVSGVAVRRGDLAAAARMRDQSRELSRASGDRDLEGRLDRLSPRPAAPAGRREDDGDPDG</sequence>
<accession>A0ABV7YJM8</accession>